<dbReference type="Gene3D" id="2.70.150.10">
    <property type="entry name" value="Calcium-transporting ATPase, cytoplasmic transduction domain A"/>
    <property type="match status" value="1"/>
</dbReference>
<keyword evidence="6" id="KW-0597">Phosphoprotein</keyword>
<gene>
    <name evidence="17" type="ORF">ONE63_008417</name>
</gene>
<keyword evidence="18" id="KW-1185">Reference proteome</keyword>
<keyword evidence="14 15" id="KW-0472">Membrane</keyword>
<dbReference type="PANTHER" id="PTHR43294:SF21">
    <property type="entry name" value="CATION TRANSPORTING ATPASE"/>
    <property type="match status" value="1"/>
</dbReference>
<dbReference type="SFLD" id="SFLDF00027">
    <property type="entry name" value="p-type_atpase"/>
    <property type="match status" value="1"/>
</dbReference>
<evidence type="ECO:0000256" key="11">
    <source>
        <dbReference type="ARBA" id="ARBA00022967"/>
    </source>
</evidence>
<keyword evidence="9 15" id="KW-0067">ATP-binding</keyword>
<dbReference type="SMART" id="SM00831">
    <property type="entry name" value="Cation_ATPase_N"/>
    <property type="match status" value="1"/>
</dbReference>
<dbReference type="GO" id="GO:0005524">
    <property type="term" value="F:ATP binding"/>
    <property type="evidence" value="ECO:0007669"/>
    <property type="project" value="UniProtKB-KW"/>
</dbReference>
<feature type="transmembrane region" description="Helical" evidence="15">
    <location>
        <begin position="276"/>
        <end position="299"/>
    </location>
</feature>
<dbReference type="GO" id="GO:0036376">
    <property type="term" value="P:sodium ion export across plasma membrane"/>
    <property type="evidence" value="ECO:0007669"/>
    <property type="project" value="TreeGrafter"/>
</dbReference>
<keyword evidence="7 15" id="KW-0812">Transmembrane</keyword>
<keyword evidence="10 15" id="KW-0630">Potassium</keyword>
<dbReference type="Gene3D" id="1.20.1110.10">
    <property type="entry name" value="Calcium-transporting ATPase, transmembrane domain"/>
    <property type="match status" value="1"/>
</dbReference>
<dbReference type="InterPro" id="IPR036412">
    <property type="entry name" value="HAD-like_sf"/>
</dbReference>
<evidence type="ECO:0000256" key="4">
    <source>
        <dbReference type="ARBA" id="ARBA00022475"/>
    </source>
</evidence>
<evidence type="ECO:0000256" key="15">
    <source>
        <dbReference type="RuleBase" id="RU362084"/>
    </source>
</evidence>
<feature type="transmembrane region" description="Helical" evidence="15">
    <location>
        <begin position="828"/>
        <end position="849"/>
    </location>
</feature>
<dbReference type="InterPro" id="IPR018303">
    <property type="entry name" value="ATPase_P-typ_P_site"/>
</dbReference>
<comment type="subcellular location">
    <subcellularLocation>
        <location evidence="1 15">Cell membrane</location>
        <topology evidence="1 15">Multi-pass membrane protein</topology>
    </subcellularLocation>
</comment>
<dbReference type="NCBIfam" id="TIGR01106">
    <property type="entry name" value="ATPase-IIC_X-K"/>
    <property type="match status" value="1"/>
</dbReference>
<evidence type="ECO:0000313" key="18">
    <source>
        <dbReference type="Proteomes" id="UP001075354"/>
    </source>
</evidence>
<organism evidence="17 18">
    <name type="scientific">Megalurothrips usitatus</name>
    <name type="common">bean blossom thrips</name>
    <dbReference type="NCBI Taxonomy" id="439358"/>
    <lineage>
        <taxon>Eukaryota</taxon>
        <taxon>Metazoa</taxon>
        <taxon>Ecdysozoa</taxon>
        <taxon>Arthropoda</taxon>
        <taxon>Hexapoda</taxon>
        <taxon>Insecta</taxon>
        <taxon>Pterygota</taxon>
        <taxon>Neoptera</taxon>
        <taxon>Paraneoptera</taxon>
        <taxon>Thysanoptera</taxon>
        <taxon>Terebrantia</taxon>
        <taxon>Thripoidea</taxon>
        <taxon>Thripidae</taxon>
        <taxon>Megalurothrips</taxon>
    </lineage>
</organism>
<evidence type="ECO:0000256" key="12">
    <source>
        <dbReference type="ARBA" id="ARBA00022989"/>
    </source>
</evidence>
<dbReference type="PRINTS" id="PR00119">
    <property type="entry name" value="CATATPASE"/>
</dbReference>
<evidence type="ECO:0000256" key="10">
    <source>
        <dbReference type="ARBA" id="ARBA00022958"/>
    </source>
</evidence>
<reference evidence="17" key="1">
    <citation type="submission" date="2022-12" db="EMBL/GenBank/DDBJ databases">
        <title>Chromosome-level genome assembly of the bean flower thrips Megalurothrips usitatus.</title>
        <authorList>
            <person name="Ma L."/>
            <person name="Liu Q."/>
            <person name="Li H."/>
            <person name="Cai W."/>
        </authorList>
    </citation>
    <scope>NUCLEOTIDE SEQUENCE</scope>
    <source>
        <strain evidence="17">Cailab_2022a</strain>
    </source>
</reference>
<comment type="similarity">
    <text evidence="2 15">Belongs to the cation transport ATPase (P-type) (TC 3.A.3) family. Type IIC subfamily.</text>
</comment>
<dbReference type="PANTHER" id="PTHR43294">
    <property type="entry name" value="SODIUM/POTASSIUM-TRANSPORTING ATPASE SUBUNIT ALPHA"/>
    <property type="match status" value="1"/>
</dbReference>
<dbReference type="SFLD" id="SFLDG00002">
    <property type="entry name" value="C1.7:_P-type_atpase_like"/>
    <property type="match status" value="1"/>
</dbReference>
<evidence type="ECO:0000256" key="2">
    <source>
        <dbReference type="ARBA" id="ARBA00006934"/>
    </source>
</evidence>
<feature type="domain" description="Cation-transporting P-type ATPase N-terminal" evidence="16">
    <location>
        <begin position="24"/>
        <end position="98"/>
    </location>
</feature>
<name>A0AAV7XL30_9NEOP</name>
<evidence type="ECO:0000256" key="1">
    <source>
        <dbReference type="ARBA" id="ARBA00004651"/>
    </source>
</evidence>
<dbReference type="Gene3D" id="3.40.50.1000">
    <property type="entry name" value="HAD superfamily/HAD-like"/>
    <property type="match status" value="1"/>
</dbReference>
<dbReference type="InterPro" id="IPR006068">
    <property type="entry name" value="ATPase_P-typ_cation-transptr_C"/>
</dbReference>
<evidence type="ECO:0000256" key="7">
    <source>
        <dbReference type="ARBA" id="ARBA00022692"/>
    </source>
</evidence>
<evidence type="ECO:0000256" key="6">
    <source>
        <dbReference type="ARBA" id="ARBA00022553"/>
    </source>
</evidence>
<dbReference type="Gene3D" id="3.40.1110.10">
    <property type="entry name" value="Calcium-transporting ATPase, cytoplasmic domain N"/>
    <property type="match status" value="1"/>
</dbReference>
<feature type="transmembrane region" description="Helical" evidence="15">
    <location>
        <begin position="939"/>
        <end position="956"/>
    </location>
</feature>
<evidence type="ECO:0000313" key="17">
    <source>
        <dbReference type="EMBL" id="KAJ1526859.1"/>
    </source>
</evidence>
<dbReference type="SUPFAM" id="SSF56784">
    <property type="entry name" value="HAD-like"/>
    <property type="match status" value="1"/>
</dbReference>
<feature type="transmembrane region" description="Helical" evidence="15">
    <location>
        <begin position="112"/>
        <end position="131"/>
    </location>
</feature>
<dbReference type="GO" id="GO:0006883">
    <property type="term" value="P:intracellular sodium ion homeostasis"/>
    <property type="evidence" value="ECO:0007669"/>
    <property type="project" value="TreeGrafter"/>
</dbReference>
<dbReference type="EMBL" id="JAPTSV010000006">
    <property type="protein sequence ID" value="KAJ1526859.1"/>
    <property type="molecule type" value="Genomic_DNA"/>
</dbReference>
<dbReference type="GO" id="GO:1902600">
    <property type="term" value="P:proton transmembrane transport"/>
    <property type="evidence" value="ECO:0007669"/>
    <property type="project" value="TreeGrafter"/>
</dbReference>
<evidence type="ECO:0000259" key="16">
    <source>
        <dbReference type="SMART" id="SM00831"/>
    </source>
</evidence>
<dbReference type="Pfam" id="PF00690">
    <property type="entry name" value="Cation_ATPase_N"/>
    <property type="match status" value="1"/>
</dbReference>
<dbReference type="GO" id="GO:0005886">
    <property type="term" value="C:plasma membrane"/>
    <property type="evidence" value="ECO:0007669"/>
    <property type="project" value="UniProtKB-SubCell"/>
</dbReference>
<keyword evidence="5 15" id="KW-0633">Potassium transport</keyword>
<proteinExistence type="inferred from homology"/>
<dbReference type="InterPro" id="IPR023299">
    <property type="entry name" value="ATPase_P-typ_cyto_dom_N"/>
</dbReference>
<feature type="transmembrane region" description="Helical" evidence="15">
    <location>
        <begin position="968"/>
        <end position="986"/>
    </location>
</feature>
<dbReference type="InterPro" id="IPR059000">
    <property type="entry name" value="ATPase_P-type_domA"/>
</dbReference>
<evidence type="ECO:0000256" key="13">
    <source>
        <dbReference type="ARBA" id="ARBA00023065"/>
    </source>
</evidence>
<sequence>MSQGPAAHAHDHTLEDLKHDESYDDHVIPLAELCARYATDLDVGLDEVEARRRLQEHGPNALPRIPPRAWWRLLAKHVFGAFSALLWVAALLCIACFLVERRSDPDAPQDNLFLGVLILAIIAVTSVFGFLQEKRSADIVASFQKMLKPTSRVLRGGRVRTVPAETLVVGDVLHLAMGDCVPADVRVVESAGCKLDFSTLTGESDPVAVTTAATDTDPHRSHNMAFFSNTVLEGLAKGVVIRTAADSTVGRIAELTAKIEPVDTALNRDINSFLRAVAYVSLVANVVIFAGAVLIGYSWLDSTIFVLGMLVATIPEGLPLTVSVCMSLAAKRMAGRNCMVKDMEAVVTMGFTSVICSDKTGTLTQNKMTVVRLWWEGRATHAAATDMPALDSDAGLAALVQVAALCNRAQLATNGVPGANGGGKAVGDASEVAILKFIEARFGGVYETRQRYAKVYEEPFNSTKKYQLSVHELPGGRHLVAVKGAPEKVLDMSTQIRVRGRQDSQPLTGELAADVHAACEAMAEQGQRVLAFARTTLDDKAFPKGFKFTGKNTPRKDLVFLGLMALEDPPRETVPDAVAKCRRAGIKVVMITGDHPTTAKSIAKEVGIFSADQKIASDVARARKVPVEEVRAEEAACLLMTGPEIADYTKERLAVLLSRFPEIVFARTSPTQKLLIVESFQSLGHIVAVTGDGVNDSPALKKADVGVAMGITGTDVSKDAADMVLLDDNFSSIVAAVEQGRVVSDNLQKSIAYVLTSNAPEIVPFLLQVVLAIPLPLSIALVLVIDAVTDLWPSVSLCYEQPEENVMRREPRDPYTHRLVSGRLLAAAYLQVGGVQAAAAMVSYFVVFIGSGFNPSDLVHAGPSWDDPAVLVTDSFGRTWAEGQRRVLHQTAQTATFLAIVWTQIADLLMCRCRRDSLVSRGCTNWQLNSAIASQTSRTALPLLAQIALMCIIIYVEDIGSLVRVQPLPLVYWTPALLFAALMLATDELRRLHIRRHPGGWLQKYTYYD</sequence>
<dbReference type="SUPFAM" id="SSF81660">
    <property type="entry name" value="Metal cation-transporting ATPase, ATP-binding domain N"/>
    <property type="match status" value="1"/>
</dbReference>
<dbReference type="NCBIfam" id="TIGR01494">
    <property type="entry name" value="ATPase_P-type"/>
    <property type="match status" value="2"/>
</dbReference>
<dbReference type="PROSITE" id="PS00154">
    <property type="entry name" value="ATPASE_E1_E2"/>
    <property type="match status" value="1"/>
</dbReference>
<dbReference type="SFLD" id="SFLDS00003">
    <property type="entry name" value="Haloacid_Dehalogenase"/>
    <property type="match status" value="1"/>
</dbReference>
<dbReference type="InterPro" id="IPR023298">
    <property type="entry name" value="ATPase_P-typ_TM_dom_sf"/>
</dbReference>
<dbReference type="InterPro" id="IPR005775">
    <property type="entry name" value="P-type_ATPase_IIC"/>
</dbReference>
<keyword evidence="8 15" id="KW-0547">Nucleotide-binding</keyword>
<evidence type="ECO:0000256" key="8">
    <source>
        <dbReference type="ARBA" id="ARBA00022741"/>
    </source>
</evidence>
<dbReference type="PRINTS" id="PR00121">
    <property type="entry name" value="NAKATPASE"/>
</dbReference>
<dbReference type="Pfam" id="PF00122">
    <property type="entry name" value="E1-E2_ATPase"/>
    <property type="match status" value="1"/>
</dbReference>
<dbReference type="FunFam" id="3.40.50.1000:FF:000083">
    <property type="entry name" value="Sodium/potassium-transporting ATPase subunit alpha"/>
    <property type="match status" value="1"/>
</dbReference>
<dbReference type="InterPro" id="IPR004014">
    <property type="entry name" value="ATPase_P-typ_cation-transptr_N"/>
</dbReference>
<dbReference type="SUPFAM" id="SSF81665">
    <property type="entry name" value="Calcium ATPase, transmembrane domain M"/>
    <property type="match status" value="1"/>
</dbReference>
<feature type="transmembrane region" description="Helical" evidence="15">
    <location>
        <begin position="78"/>
        <end position="100"/>
    </location>
</feature>
<dbReference type="GO" id="GO:0005391">
    <property type="term" value="F:P-type sodium:potassium-exchanging transporter activity"/>
    <property type="evidence" value="ECO:0007669"/>
    <property type="project" value="TreeGrafter"/>
</dbReference>
<keyword evidence="12 15" id="KW-1133">Transmembrane helix</keyword>
<keyword evidence="4" id="KW-1003">Cell membrane</keyword>
<dbReference type="Proteomes" id="UP001075354">
    <property type="component" value="Chromosome 6"/>
</dbReference>
<dbReference type="GO" id="GO:0030007">
    <property type="term" value="P:intracellular potassium ion homeostasis"/>
    <property type="evidence" value="ECO:0007669"/>
    <property type="project" value="TreeGrafter"/>
</dbReference>
<dbReference type="InterPro" id="IPR044492">
    <property type="entry name" value="P_typ_ATPase_HD_dom"/>
</dbReference>
<dbReference type="FunFam" id="1.20.1110.10:FF:000095">
    <property type="entry name" value="Sodium/potassium-transporting ATPase subunit alpha-1"/>
    <property type="match status" value="1"/>
</dbReference>
<dbReference type="Pfam" id="PF00689">
    <property type="entry name" value="Cation_ATPase_C"/>
    <property type="match status" value="1"/>
</dbReference>
<dbReference type="FunFam" id="3.40.50.1000:FF:000001">
    <property type="entry name" value="Phospholipid-transporting ATPase IC"/>
    <property type="match status" value="1"/>
</dbReference>
<dbReference type="AlphaFoldDB" id="A0AAV7XL30"/>
<accession>A0AAV7XL30</accession>
<dbReference type="GO" id="GO:0016887">
    <property type="term" value="F:ATP hydrolysis activity"/>
    <property type="evidence" value="ECO:0007669"/>
    <property type="project" value="InterPro"/>
</dbReference>
<dbReference type="SUPFAM" id="SSF81653">
    <property type="entry name" value="Calcium ATPase, transduction domain A"/>
    <property type="match status" value="1"/>
</dbReference>
<keyword evidence="13 15" id="KW-0406">Ion transport</keyword>
<evidence type="ECO:0000256" key="14">
    <source>
        <dbReference type="ARBA" id="ARBA00023136"/>
    </source>
</evidence>
<dbReference type="GO" id="GO:1990573">
    <property type="term" value="P:potassium ion import across plasma membrane"/>
    <property type="evidence" value="ECO:0007669"/>
    <property type="project" value="TreeGrafter"/>
</dbReference>
<protein>
    <recommendedName>
        <fullName evidence="15">Sodium/potassium-transporting ATPase subunit alpha</fullName>
    </recommendedName>
</protein>
<feature type="transmembrane region" description="Helical" evidence="15">
    <location>
        <begin position="305"/>
        <end position="329"/>
    </location>
</feature>
<comment type="caution">
    <text evidence="17">The sequence shown here is derived from an EMBL/GenBank/DDBJ whole genome shotgun (WGS) entry which is preliminary data.</text>
</comment>
<evidence type="ECO:0000256" key="9">
    <source>
        <dbReference type="ARBA" id="ARBA00022840"/>
    </source>
</evidence>
<feature type="transmembrane region" description="Helical" evidence="15">
    <location>
        <begin position="765"/>
        <end position="785"/>
    </location>
</feature>
<dbReference type="InterPro" id="IPR023214">
    <property type="entry name" value="HAD_sf"/>
</dbReference>
<evidence type="ECO:0000256" key="3">
    <source>
        <dbReference type="ARBA" id="ARBA00022448"/>
    </source>
</evidence>
<dbReference type="Pfam" id="PF13246">
    <property type="entry name" value="Cation_ATPase"/>
    <property type="match status" value="1"/>
</dbReference>
<dbReference type="InterPro" id="IPR050510">
    <property type="entry name" value="Cation_transp_ATPase_P-type"/>
</dbReference>
<keyword evidence="11" id="KW-1278">Translocase</keyword>
<dbReference type="InterPro" id="IPR008250">
    <property type="entry name" value="ATPase_P-typ_transduc_dom_A_sf"/>
</dbReference>
<evidence type="ECO:0000256" key="5">
    <source>
        <dbReference type="ARBA" id="ARBA00022538"/>
    </source>
</evidence>
<keyword evidence="15" id="KW-0479">Metal-binding</keyword>
<dbReference type="InterPro" id="IPR001757">
    <property type="entry name" value="P_typ_ATPase"/>
</dbReference>
<dbReference type="GO" id="GO:0046872">
    <property type="term" value="F:metal ion binding"/>
    <property type="evidence" value="ECO:0007669"/>
    <property type="project" value="UniProtKB-KW"/>
</dbReference>
<keyword evidence="3 15" id="KW-0813">Transport</keyword>